<feature type="signal peptide" evidence="1">
    <location>
        <begin position="1"/>
        <end position="21"/>
    </location>
</feature>
<evidence type="ECO:0000256" key="1">
    <source>
        <dbReference type="SAM" id="SignalP"/>
    </source>
</evidence>
<evidence type="ECO:0000313" key="2">
    <source>
        <dbReference type="EMBL" id="MDM1073645.1"/>
    </source>
</evidence>
<gene>
    <name evidence="2" type="ORF">HX001_14240</name>
</gene>
<reference evidence="2" key="1">
    <citation type="submission" date="2020-06" db="EMBL/GenBank/DDBJ databases">
        <authorList>
            <person name="Dong N."/>
        </authorList>
    </citation>
    <scope>NUCLEOTIDE SEQUENCE</scope>
    <source>
        <strain evidence="2">R655-4</strain>
    </source>
</reference>
<evidence type="ECO:0008006" key="4">
    <source>
        <dbReference type="Google" id="ProtNLM"/>
    </source>
</evidence>
<keyword evidence="1" id="KW-0732">Signal</keyword>
<accession>A0AAJ1QGH7</accession>
<protein>
    <recommendedName>
        <fullName evidence="4">DUF4375 domain-containing protein</fullName>
    </recommendedName>
</protein>
<proteinExistence type="predicted"/>
<name>A0AAJ1QGH7_9FLAO</name>
<dbReference type="RefSeq" id="WP_286494089.1">
    <property type="nucleotide sequence ID" value="NZ_JACAGJ010000008.1"/>
</dbReference>
<feature type="chain" id="PRO_5042583122" description="DUF4375 domain-containing protein" evidence="1">
    <location>
        <begin position="22"/>
        <end position="188"/>
    </location>
</feature>
<dbReference type="AlphaFoldDB" id="A0AAJ1QGH7"/>
<comment type="caution">
    <text evidence="2">The sequence shown here is derived from an EMBL/GenBank/DDBJ whole genome shotgun (WGS) entry which is preliminary data.</text>
</comment>
<reference evidence="2" key="2">
    <citation type="journal article" date="2022" name="Sci. Total Environ.">
        <title>Prevalence, transmission, and molecular epidemiology of tet(X)-positive bacteria among humans, animals, and environmental niches in China: An epidemiological, and genomic-based study.</title>
        <authorList>
            <person name="Dong N."/>
            <person name="Zeng Y."/>
            <person name="Cai C."/>
            <person name="Sun C."/>
            <person name="Lu J."/>
            <person name="Liu C."/>
            <person name="Zhou H."/>
            <person name="Sun Q."/>
            <person name="Shu L."/>
            <person name="Wang H."/>
            <person name="Wang Y."/>
            <person name="Wang S."/>
            <person name="Wu C."/>
            <person name="Chan E.W."/>
            <person name="Chen G."/>
            <person name="Shen Z."/>
            <person name="Chen S."/>
            <person name="Zhang R."/>
        </authorList>
    </citation>
    <scope>NUCLEOTIDE SEQUENCE</scope>
    <source>
        <strain evidence="2">R655-4</strain>
    </source>
</reference>
<dbReference type="PROSITE" id="PS51257">
    <property type="entry name" value="PROKAR_LIPOPROTEIN"/>
    <property type="match status" value="1"/>
</dbReference>
<sequence>MKKIILILPVVLFIYSCNSNSNNDNALKIENKIDSSASKNDSVLEIDLLKTKTNSLRGSGSIKNVKLNDSVAEIDYVNNYNDYSKLNPQSSLSKKDFETYWYTGDAVNKALIDGAIRILRDLDFVETVKLNIPLENKYKNIELTRKDLELLTDKSFNEIKNNWTEFNDKYVYTSEGRSEILSKYGNTK</sequence>
<evidence type="ECO:0000313" key="3">
    <source>
        <dbReference type="Proteomes" id="UP001170959"/>
    </source>
</evidence>
<dbReference type="EMBL" id="JACAGJ010000008">
    <property type="protein sequence ID" value="MDM1073645.1"/>
    <property type="molecule type" value="Genomic_DNA"/>
</dbReference>
<dbReference type="Proteomes" id="UP001170959">
    <property type="component" value="Unassembled WGS sequence"/>
</dbReference>
<organism evidence="2 3">
    <name type="scientific">Empedobacter brevis</name>
    <dbReference type="NCBI Taxonomy" id="247"/>
    <lineage>
        <taxon>Bacteria</taxon>
        <taxon>Pseudomonadati</taxon>
        <taxon>Bacteroidota</taxon>
        <taxon>Flavobacteriia</taxon>
        <taxon>Flavobacteriales</taxon>
        <taxon>Weeksellaceae</taxon>
        <taxon>Empedobacter</taxon>
    </lineage>
</organism>